<reference evidence="2 3" key="1">
    <citation type="journal article" date="2019" name="Int. J. Syst. Evol. Microbiol.">
        <title>The Global Catalogue of Microorganisms (GCM) 10K type strain sequencing project: providing services to taxonomists for standard genome sequencing and annotation.</title>
        <authorList>
            <consortium name="The Broad Institute Genomics Platform"/>
            <consortium name="The Broad Institute Genome Sequencing Center for Infectious Disease"/>
            <person name="Wu L."/>
            <person name="Ma J."/>
        </authorList>
    </citation>
    <scope>NUCLEOTIDE SEQUENCE [LARGE SCALE GENOMIC DNA]</scope>
    <source>
        <strain evidence="2 3">GX21</strain>
    </source>
</reference>
<name>A0ABD6A1G3_9EURY</name>
<feature type="region of interest" description="Disordered" evidence="1">
    <location>
        <begin position="121"/>
        <end position="147"/>
    </location>
</feature>
<dbReference type="RefSeq" id="WP_379705294.1">
    <property type="nucleotide sequence ID" value="NZ_JBHTAT010000001.1"/>
</dbReference>
<feature type="compositionally biased region" description="Polar residues" evidence="1">
    <location>
        <begin position="121"/>
        <end position="132"/>
    </location>
</feature>
<evidence type="ECO:0000313" key="3">
    <source>
        <dbReference type="Proteomes" id="UP001596434"/>
    </source>
</evidence>
<evidence type="ECO:0008006" key="4">
    <source>
        <dbReference type="Google" id="ProtNLM"/>
    </source>
</evidence>
<organism evidence="2 3">
    <name type="scientific">Haloplanus litoreus</name>
    <dbReference type="NCBI Taxonomy" id="767515"/>
    <lineage>
        <taxon>Archaea</taxon>
        <taxon>Methanobacteriati</taxon>
        <taxon>Methanobacteriota</taxon>
        <taxon>Stenosarchaea group</taxon>
        <taxon>Halobacteria</taxon>
        <taxon>Halobacteriales</taxon>
        <taxon>Haloferacaceae</taxon>
        <taxon>Haloplanus</taxon>
    </lineage>
</organism>
<dbReference type="PROSITE" id="PS51318">
    <property type="entry name" value="TAT"/>
    <property type="match status" value="1"/>
</dbReference>
<feature type="region of interest" description="Disordered" evidence="1">
    <location>
        <begin position="431"/>
        <end position="470"/>
    </location>
</feature>
<gene>
    <name evidence="2" type="ORF">ACFQKE_14390</name>
</gene>
<keyword evidence="3" id="KW-1185">Reference proteome</keyword>
<accession>A0ABD6A1G3</accession>
<proteinExistence type="predicted"/>
<protein>
    <recommendedName>
        <fullName evidence="4">FG-GAP repeat-containing protein</fullName>
    </recommendedName>
</protein>
<evidence type="ECO:0000313" key="2">
    <source>
        <dbReference type="EMBL" id="MFC7256471.1"/>
    </source>
</evidence>
<feature type="region of interest" description="Disordered" evidence="1">
    <location>
        <begin position="585"/>
        <end position="607"/>
    </location>
</feature>
<feature type="region of interest" description="Disordered" evidence="1">
    <location>
        <begin position="1"/>
        <end position="20"/>
    </location>
</feature>
<dbReference type="Proteomes" id="UP001596434">
    <property type="component" value="Unassembled WGS sequence"/>
</dbReference>
<dbReference type="AlphaFoldDB" id="A0ABD6A1G3"/>
<evidence type="ECO:0000256" key="1">
    <source>
        <dbReference type="SAM" id="MobiDB-lite"/>
    </source>
</evidence>
<dbReference type="GeneID" id="96954862"/>
<sequence>MNSTKEYSSRRDTSPTGTTRRQMLAASGLVAVGALGGCLDRVASATTHTGASPAAPFAGIGEYTGPTPIGDEPTVYKLTPTASADIGPVSNEVELEAWVTATAIAATCCFDYNDGTTQSNRVGYNNGRSNRATIRGPGDSDSDADGVDDTVEVRSAALELETQLLAQTTEAAASISKRSARTGRNPDTGKPIKEFFDGMMDTIEEVQATLERCSDDVCVTVRDHADGRKKLTQQASAHVDNGEWETASENVQAVQEIVEGDIELLESSLNDAPDEPLGNPRLQELTGASSENVAALYEYLAGKPVLSEQFTITVPDARLSGGGSDIIVGEYLSPRHVIEYVTGRADTDGKVYAWGDSKRASSGGNNTSPIYEGDAVGGQNAIHRGSLMNPGDDDGSPLYNSETFLSAISGPVDTGIHLESHAVDGRVTVRPVNDPPQPTEATPALAVSADGSSSEPADFDEWGSESGESSTTSTLVCPIMVAPPDCPMPFSALLYVRRCKHTDQYIYTGGWVIDDGSLYEDSTTLVAVGGQTEVIGIGAGDLDGDGYGDVMARRLSGDGDQRGARLFDGTVSAAVAEGVLSEAEGNDRVVRKKPGRTAPQEGDTGDGVPVVVAQQGRLPIVHFTESNASDTVKFKAGAELSKSVN</sequence>
<dbReference type="EMBL" id="JBHTAT010000001">
    <property type="protein sequence ID" value="MFC7256471.1"/>
    <property type="molecule type" value="Genomic_DNA"/>
</dbReference>
<comment type="caution">
    <text evidence="2">The sequence shown here is derived from an EMBL/GenBank/DDBJ whole genome shotgun (WGS) entry which is preliminary data.</text>
</comment>
<dbReference type="InterPro" id="IPR006311">
    <property type="entry name" value="TAT_signal"/>
</dbReference>